<feature type="domain" description="PLD phosphodiesterase" evidence="2">
    <location>
        <begin position="173"/>
        <end position="200"/>
    </location>
</feature>
<feature type="domain" description="PLD phosphodiesterase" evidence="2">
    <location>
        <begin position="419"/>
        <end position="446"/>
    </location>
</feature>
<dbReference type="PATRIC" id="fig|1789004.3.peg.1212"/>
<keyword evidence="3" id="KW-0808">Transferase</keyword>
<dbReference type="SUPFAM" id="SSF56024">
    <property type="entry name" value="Phospholipase D/nuclease"/>
    <property type="match status" value="2"/>
</dbReference>
<dbReference type="CDD" id="cd09111">
    <property type="entry name" value="PLDc_ymdC_like_1"/>
    <property type="match status" value="1"/>
</dbReference>
<dbReference type="GO" id="GO:0032049">
    <property type="term" value="P:cardiolipin biosynthetic process"/>
    <property type="evidence" value="ECO:0007669"/>
    <property type="project" value="UniProtKB-ARBA"/>
</dbReference>
<evidence type="ECO:0000256" key="1">
    <source>
        <dbReference type="SAM" id="SignalP"/>
    </source>
</evidence>
<keyword evidence="1" id="KW-0732">Signal</keyword>
<evidence type="ECO:0000313" key="3">
    <source>
        <dbReference type="EMBL" id="KXW58248.1"/>
    </source>
</evidence>
<dbReference type="Gene3D" id="3.30.870.10">
    <property type="entry name" value="Endonuclease Chain A"/>
    <property type="match status" value="2"/>
</dbReference>
<dbReference type="EC" id="2.7.8.-" evidence="3"/>
<keyword evidence="4" id="KW-1185">Reference proteome</keyword>
<gene>
    <name evidence="3" type="primary">clsA</name>
    <name evidence="3" type="ORF">FEMY_11910</name>
</gene>
<evidence type="ECO:0000259" key="2">
    <source>
        <dbReference type="PROSITE" id="PS50035"/>
    </source>
</evidence>
<dbReference type="Proteomes" id="UP000075653">
    <property type="component" value="Unassembled WGS sequence"/>
</dbReference>
<feature type="chain" id="PRO_5007557621" evidence="1">
    <location>
        <begin position="25"/>
        <end position="532"/>
    </location>
</feature>
<comment type="caution">
    <text evidence="3">The sequence shown here is derived from an EMBL/GenBank/DDBJ whole genome shotgun (WGS) entry which is preliminary data.</text>
</comment>
<dbReference type="InterPro" id="IPR025202">
    <property type="entry name" value="PLD-like_dom"/>
</dbReference>
<proteinExistence type="predicted"/>
<reference evidence="3 4" key="1">
    <citation type="submission" date="2016-01" db="EMBL/GenBank/DDBJ databases">
        <title>Genome sequence of the acidophilic iron oxidising Ferrovum strain Z-31.</title>
        <authorList>
            <person name="Poehlein A."/>
            <person name="Ullrich S.R."/>
            <person name="Schloemann M."/>
            <person name="Muehling M."/>
            <person name="Daniel R."/>
        </authorList>
    </citation>
    <scope>NUCLEOTIDE SEQUENCE [LARGE SCALE GENOMIC DNA]</scope>
    <source>
        <strain evidence="3 4">Z-31</strain>
    </source>
</reference>
<dbReference type="STRING" id="1789004.FEMY_11910"/>
<name>A0A149VYJ8_9PROT</name>
<dbReference type="PANTHER" id="PTHR21248">
    <property type="entry name" value="CARDIOLIPIN SYNTHASE"/>
    <property type="match status" value="1"/>
</dbReference>
<dbReference type="PANTHER" id="PTHR21248:SF12">
    <property type="entry name" value="CARDIOLIPIN SYNTHASE C"/>
    <property type="match status" value="1"/>
</dbReference>
<evidence type="ECO:0000313" key="4">
    <source>
        <dbReference type="Proteomes" id="UP000075653"/>
    </source>
</evidence>
<dbReference type="GO" id="GO:0030572">
    <property type="term" value="F:phosphatidyltransferase activity"/>
    <property type="evidence" value="ECO:0007669"/>
    <property type="project" value="UniProtKB-ARBA"/>
</dbReference>
<protein>
    <submittedName>
        <fullName evidence="3">Major cardiolipin synthase ClsA</fullName>
        <ecNumber evidence="3">2.7.8.-</ecNumber>
    </submittedName>
</protein>
<feature type="signal peptide" evidence="1">
    <location>
        <begin position="1"/>
        <end position="24"/>
    </location>
</feature>
<sequence>MITKMTGRFSFVVMMILAVLSGCASLPPGSNFAKTKSSALANPEETRLGRQFENAGREHGDNSGFRIIPTGANGFLIRMQMINAAERTLDLQYYIFRDDDTGQLLTSAVLRAADRGVRVRVLLDDGDTVAGDEQITKLAAHPSIEVRIFNPFAYRGHSELLRATEFTFNASRLDYRMHNKLFVVDNAIALIGGRNIGDQYFQIDPDSQFADDDVFVAGPITKKLSSSFDEFWNSDLSIPAEALSGEKSSHAALRERRVELKQQNREIKATGVDYLKRVASGEPFDGITSGRLPLIWAHAQLIYDSPNKKKVEDGEMVGKLMHHAVANAALEVKSELLMVTPFLIPGKEGMQLIEDLRKRNVRVRILTNSLDSSMILPAQAGYMHYRIPLLEEGVELYEIRSLLGNTRGSGETKAISRYGNYSLHAKLFVFDRQKLFIGSMNFDQRSMHLNTEIGLIIDSPVLAQQIATRFDAMVQPANAYQLALRPNDVGQSLVWRTRKNGKTVEYTTEPARSDWQRIKANILSLLPMDDEL</sequence>
<dbReference type="Pfam" id="PF13091">
    <property type="entry name" value="PLDc_2"/>
    <property type="match status" value="2"/>
</dbReference>
<dbReference type="PROSITE" id="PS51257">
    <property type="entry name" value="PROKAR_LIPOPROTEIN"/>
    <property type="match status" value="1"/>
</dbReference>
<dbReference type="AlphaFoldDB" id="A0A149VYJ8"/>
<dbReference type="PROSITE" id="PS50035">
    <property type="entry name" value="PLD"/>
    <property type="match status" value="2"/>
</dbReference>
<dbReference type="SMART" id="SM00155">
    <property type="entry name" value="PLDc"/>
    <property type="match status" value="2"/>
</dbReference>
<dbReference type="InterPro" id="IPR001736">
    <property type="entry name" value="PLipase_D/transphosphatidylase"/>
</dbReference>
<dbReference type="EMBL" id="LRRD01000019">
    <property type="protein sequence ID" value="KXW58248.1"/>
    <property type="molecule type" value="Genomic_DNA"/>
</dbReference>
<accession>A0A149VYJ8</accession>
<organism evidence="3 4">
    <name type="scientific">Ferrovum myxofaciens</name>
    <dbReference type="NCBI Taxonomy" id="416213"/>
    <lineage>
        <taxon>Bacteria</taxon>
        <taxon>Pseudomonadati</taxon>
        <taxon>Pseudomonadota</taxon>
        <taxon>Betaproteobacteria</taxon>
        <taxon>Ferrovales</taxon>
        <taxon>Ferrovaceae</taxon>
        <taxon>Ferrovum</taxon>
    </lineage>
</organism>
<dbReference type="CDD" id="cd09113">
    <property type="entry name" value="PLDc_ymdC_like_2"/>
    <property type="match status" value="1"/>
</dbReference>